<dbReference type="Proteomes" id="UP000185934">
    <property type="component" value="Chromosome"/>
</dbReference>
<dbReference type="KEGG" id="dfo:Dform_00965"/>
<dbReference type="AlphaFoldDB" id="A0A1P8F748"/>
<dbReference type="Gene3D" id="2.60.300.12">
    <property type="entry name" value="HesB-like domain"/>
    <property type="match status" value="1"/>
</dbReference>
<evidence type="ECO:0000313" key="2">
    <source>
        <dbReference type="Proteomes" id="UP000185934"/>
    </source>
</evidence>
<accession>A0A1P8F748</accession>
<dbReference type="SUPFAM" id="SSF89360">
    <property type="entry name" value="HesB-like domain"/>
    <property type="match status" value="1"/>
</dbReference>
<evidence type="ECO:0000313" key="1">
    <source>
        <dbReference type="EMBL" id="APV44306.1"/>
    </source>
</evidence>
<dbReference type="InterPro" id="IPR035903">
    <property type="entry name" value="HesB-like_dom_sf"/>
</dbReference>
<organism evidence="1 2">
    <name type="scientific">Dehalogenimonas formicexedens</name>
    <dbReference type="NCBI Taxonomy" id="1839801"/>
    <lineage>
        <taxon>Bacteria</taxon>
        <taxon>Bacillati</taxon>
        <taxon>Chloroflexota</taxon>
        <taxon>Dehalococcoidia</taxon>
        <taxon>Dehalococcoidales</taxon>
        <taxon>Dehalococcoidaceae</taxon>
        <taxon>Dehalogenimonas</taxon>
    </lineage>
</organism>
<proteinExistence type="predicted"/>
<dbReference type="RefSeq" id="WP_076004005.1">
    <property type="nucleotide sequence ID" value="NZ_CP018258.1"/>
</dbReference>
<reference evidence="2" key="1">
    <citation type="submission" date="2016-11" db="EMBL/GenBank/DDBJ databases">
        <title>Dehalogenimonas formicexedens sp. nov., a chlorinated alkane respiring bacterium isolated from contaminated groundwater.</title>
        <authorList>
            <person name="Key T.A."/>
            <person name="Bowman K.S."/>
            <person name="Lee I."/>
            <person name="Chun J."/>
            <person name="Albuquerque L."/>
            <person name="da Costa M.S."/>
            <person name="Rainey F.A."/>
            <person name="Moe W.M."/>
        </authorList>
    </citation>
    <scope>NUCLEOTIDE SEQUENCE [LARGE SCALE GENOMIC DNA]</scope>
    <source>
        <strain evidence="2">NSZ-14</strain>
    </source>
</reference>
<protein>
    <submittedName>
        <fullName evidence="1">Fe-S cluster assembly iron-binding protein IscA</fullName>
    </submittedName>
</protein>
<sequence length="104" mass="11629">MDTVTLSVSPKAVGKLKDILAERCRNRGIGFRLLPTAGRESPNGLTIKLDKVTEADRIILVGEMLIFVEPAVLKQFNGWRLDYSENEDVGLCLMRTNGKRPEIE</sequence>
<name>A0A1P8F748_9CHLR</name>
<dbReference type="EMBL" id="CP018258">
    <property type="protein sequence ID" value="APV44306.1"/>
    <property type="molecule type" value="Genomic_DNA"/>
</dbReference>
<gene>
    <name evidence="1" type="ORF">Dform_00965</name>
</gene>
<keyword evidence="2" id="KW-1185">Reference proteome</keyword>
<dbReference type="STRING" id="1839801.Dform_00965"/>